<dbReference type="GO" id="GO:0031966">
    <property type="term" value="C:mitochondrial membrane"/>
    <property type="evidence" value="ECO:0007669"/>
    <property type="project" value="UniProtKB-SubCell"/>
</dbReference>
<dbReference type="Pfam" id="PF12697">
    <property type="entry name" value="Abhydrolase_6"/>
    <property type="match status" value="1"/>
</dbReference>
<name>A0AA39F2L8_MICHY</name>
<dbReference type="EMBL" id="JAQQBR010001834">
    <property type="protein sequence ID" value="KAK0161794.1"/>
    <property type="molecule type" value="Genomic_DNA"/>
</dbReference>
<protein>
    <recommendedName>
        <fullName evidence="2">acylglycerol lipase</fullName>
        <ecNumber evidence="2">3.1.1.23</ecNumber>
    </recommendedName>
</protein>
<dbReference type="Gene3D" id="3.40.50.1820">
    <property type="entry name" value="alpha/beta hydrolase"/>
    <property type="match status" value="1"/>
</dbReference>
<dbReference type="GO" id="GO:0005765">
    <property type="term" value="C:lysosomal membrane"/>
    <property type="evidence" value="ECO:0007669"/>
    <property type="project" value="UniProtKB-SubCell"/>
</dbReference>
<dbReference type="EC" id="3.1.1.23" evidence="2"/>
<feature type="domain" description="AB hydrolase-1" evidence="9">
    <location>
        <begin position="513"/>
        <end position="745"/>
    </location>
</feature>
<dbReference type="InterPro" id="IPR029058">
    <property type="entry name" value="AB_hydrolase_fold"/>
</dbReference>
<evidence type="ECO:0000256" key="3">
    <source>
        <dbReference type="ARBA" id="ARBA00037797"/>
    </source>
</evidence>
<dbReference type="Proteomes" id="UP001168972">
    <property type="component" value="Unassembled WGS sequence"/>
</dbReference>
<comment type="function">
    <text evidence="7">Lipase that preferentially hydrolysis medium-chain saturated monoacylglycerols including 2-arachidonoylglycerol. Through 2-arachidonoylglycerol degradation may regulate endocannabinoid signaling pathways. Also has a lysophosphatidyl lipase activity with a preference for lysophosphatidylglycerol among other lysophospholipids. Also able to degrade bis(monoacylglycero)phosphate (BMP) and constitutes the major enzyme for BMP catabolism. BMP, also known as lysobisphosphatidic acid, is enriched in late endosomes and lysosomes and plays a key role in the formation of intraluminal vesicles and in lipid sorting.</text>
</comment>
<organism evidence="10 11">
    <name type="scientific">Microctonus hyperodae</name>
    <name type="common">Parasitoid wasp</name>
    <dbReference type="NCBI Taxonomy" id="165561"/>
    <lineage>
        <taxon>Eukaryota</taxon>
        <taxon>Metazoa</taxon>
        <taxon>Ecdysozoa</taxon>
        <taxon>Arthropoda</taxon>
        <taxon>Hexapoda</taxon>
        <taxon>Insecta</taxon>
        <taxon>Pterygota</taxon>
        <taxon>Neoptera</taxon>
        <taxon>Endopterygota</taxon>
        <taxon>Hymenoptera</taxon>
        <taxon>Apocrita</taxon>
        <taxon>Ichneumonoidea</taxon>
        <taxon>Braconidae</taxon>
        <taxon>Euphorinae</taxon>
        <taxon>Microctonus</taxon>
    </lineage>
</organism>
<dbReference type="SUPFAM" id="SSF53474">
    <property type="entry name" value="alpha/beta-Hydrolases"/>
    <property type="match status" value="1"/>
</dbReference>
<dbReference type="InterPro" id="IPR050266">
    <property type="entry name" value="AB_hydrolase_sf"/>
</dbReference>
<dbReference type="GO" id="GO:0031902">
    <property type="term" value="C:late endosome membrane"/>
    <property type="evidence" value="ECO:0007669"/>
    <property type="project" value="UniProtKB-SubCell"/>
</dbReference>
<dbReference type="PANTHER" id="PTHR43798:SF5">
    <property type="entry name" value="MONOACYLGLYCEROL LIPASE ABHD6"/>
    <property type="match status" value="1"/>
</dbReference>
<dbReference type="AlphaFoldDB" id="A0AA39F2L8"/>
<comment type="caution">
    <text evidence="10">The sequence shown here is derived from an EMBL/GenBank/DDBJ whole genome shotgun (WGS) entry which is preliminary data.</text>
</comment>
<comment type="catalytic activity">
    <reaction evidence="6">
        <text>1-dodecanoylglycerol + H2O = dodecanoate + glycerol + H(+)</text>
        <dbReference type="Rhea" id="RHEA:44316"/>
        <dbReference type="ChEBI" id="CHEBI:15377"/>
        <dbReference type="ChEBI" id="CHEBI:15378"/>
        <dbReference type="ChEBI" id="CHEBI:17754"/>
        <dbReference type="ChEBI" id="CHEBI:18262"/>
        <dbReference type="ChEBI" id="CHEBI:75539"/>
    </reaction>
</comment>
<sequence>MAREHLEIPWYSKAFMCVLKNRNRINPEKVELDDCDFFIVEPRRTLRILKPIQSSDEFYELKDDRPESINENFITRWTRRPHSLEKCRCSFRQSSIRLSPERKIISAEINRIRRSLREAGNIGENINELEKKISINLNRFNEPVSTNVGQSQDIERMNKNKIVKDLENYIDILLKEVLNDTMKFISNADDTLDKSRKTLDKKTENKLNDNMSLKSPLDISFAFLPDYQSDKDDIEEEEEKTVNTSGPRVYVNEAFIGSVNDPDCLDFDLRRPLDDDKQLDKVDCVDSGINSVETMEFPLDSGVSLEQSLMEIIDAKFGPARNKLSHGWDNLETQNNIVNKDDENLSNNVEVKETNDEIKEDINLITSLNKDNTECEGKIVNEVMDIDAKNIEELDVPIIESQFDKLKFGLKNDSKTSTLSDESVKKINSVTVLCGKLTLKFSKKSNSTCENSSRCKKNKKSKLDRQKKRKSKNAEMKNYRATWKGCRESNSSPCDKELSSSPVVFRRNRKPIIVFLHGFGSSAEVFGHQLQYFSSLGYPCIAPEMLGHGMSSAPNRLQDYHFNKLLNDIEAVLHHYAFKPGRKCVLVAHNYGCSFATALGCKYQNEIRQLVLISGGGPTPLAPPTTESLMQTCFRVILSPFLVCGVRRNVLYPARGRQHPYCGSESDNQWPSQMKYVLNGMIWPDGDCTFHRKITTPTLLIYGLRDKKVSLVQECQMERTVLKAFLEAIPTAGHSPMTDAPEQVNHMIHCFIDLWKKKK</sequence>
<comment type="subcellular location">
    <subcellularLocation>
        <location evidence="3">Late endosome membrane</location>
        <topology evidence="3">Single-pass type II membrane protein</topology>
    </subcellularLocation>
    <subcellularLocation>
        <location evidence="4">Lysosome membrane</location>
        <topology evidence="4">Single-pass type II membrane protein</topology>
    </subcellularLocation>
    <subcellularLocation>
        <location evidence="5">Mitochondrion membrane</location>
        <topology evidence="5">Single-pass type II membrane protein</topology>
    </subcellularLocation>
</comment>
<accession>A0AA39F2L8</accession>
<dbReference type="PRINTS" id="PR00111">
    <property type="entry name" value="ABHYDROLASE"/>
</dbReference>
<dbReference type="GO" id="GO:0047372">
    <property type="term" value="F:monoacylglycerol lipase activity"/>
    <property type="evidence" value="ECO:0007669"/>
    <property type="project" value="UniProtKB-EC"/>
</dbReference>
<comment type="catalytic activity">
    <reaction evidence="1">
        <text>Hydrolyzes glycerol monoesters of long-chain fatty acids.</text>
        <dbReference type="EC" id="3.1.1.23"/>
    </reaction>
</comment>
<evidence type="ECO:0000259" key="9">
    <source>
        <dbReference type="Pfam" id="PF12697"/>
    </source>
</evidence>
<evidence type="ECO:0000313" key="10">
    <source>
        <dbReference type="EMBL" id="KAK0161794.1"/>
    </source>
</evidence>
<keyword evidence="11" id="KW-1185">Reference proteome</keyword>
<evidence type="ECO:0000256" key="8">
    <source>
        <dbReference type="SAM" id="MobiDB-lite"/>
    </source>
</evidence>
<evidence type="ECO:0000256" key="4">
    <source>
        <dbReference type="ARBA" id="ARBA00037874"/>
    </source>
</evidence>
<evidence type="ECO:0000256" key="7">
    <source>
        <dbReference type="ARBA" id="ARBA00049568"/>
    </source>
</evidence>
<reference evidence="10" key="2">
    <citation type="submission" date="2023-03" db="EMBL/GenBank/DDBJ databases">
        <authorList>
            <person name="Inwood S.N."/>
            <person name="Skelly J.G."/>
            <person name="Guhlin J."/>
            <person name="Harrop T.W.R."/>
            <person name="Goldson S.G."/>
            <person name="Dearden P.K."/>
        </authorList>
    </citation>
    <scope>NUCLEOTIDE SEQUENCE</scope>
    <source>
        <strain evidence="10">Lincoln</strain>
        <tissue evidence="10">Whole body</tissue>
    </source>
</reference>
<evidence type="ECO:0000256" key="6">
    <source>
        <dbReference type="ARBA" id="ARBA00047662"/>
    </source>
</evidence>
<dbReference type="PANTHER" id="PTHR43798">
    <property type="entry name" value="MONOACYLGLYCEROL LIPASE"/>
    <property type="match status" value="1"/>
</dbReference>
<proteinExistence type="predicted"/>
<evidence type="ECO:0000256" key="2">
    <source>
        <dbReference type="ARBA" id="ARBA00013254"/>
    </source>
</evidence>
<evidence type="ECO:0000313" key="11">
    <source>
        <dbReference type="Proteomes" id="UP001168972"/>
    </source>
</evidence>
<dbReference type="GO" id="GO:0046464">
    <property type="term" value="P:acylglycerol catabolic process"/>
    <property type="evidence" value="ECO:0007669"/>
    <property type="project" value="TreeGrafter"/>
</dbReference>
<dbReference type="InterPro" id="IPR000073">
    <property type="entry name" value="AB_hydrolase_1"/>
</dbReference>
<gene>
    <name evidence="10" type="ORF">PV327_008208</name>
</gene>
<feature type="region of interest" description="Disordered" evidence="8">
    <location>
        <begin position="446"/>
        <end position="474"/>
    </location>
</feature>
<feature type="compositionally biased region" description="Basic residues" evidence="8">
    <location>
        <begin position="454"/>
        <end position="471"/>
    </location>
</feature>
<evidence type="ECO:0000256" key="5">
    <source>
        <dbReference type="ARBA" id="ARBA00046308"/>
    </source>
</evidence>
<evidence type="ECO:0000256" key="1">
    <source>
        <dbReference type="ARBA" id="ARBA00001613"/>
    </source>
</evidence>
<reference evidence="10" key="1">
    <citation type="journal article" date="2023" name="bioRxiv">
        <title>Scaffold-level genome assemblies of two parasitoid biocontrol wasps reveal the parthenogenesis mechanism and an associated novel virus.</title>
        <authorList>
            <person name="Inwood S."/>
            <person name="Skelly J."/>
            <person name="Guhlin J."/>
            <person name="Harrop T."/>
            <person name="Goldson S."/>
            <person name="Dearden P."/>
        </authorList>
    </citation>
    <scope>NUCLEOTIDE SEQUENCE</scope>
    <source>
        <strain evidence="10">Lincoln</strain>
        <tissue evidence="10">Whole body</tissue>
    </source>
</reference>